<dbReference type="Proteomes" id="UP000616608">
    <property type="component" value="Unassembled WGS sequence"/>
</dbReference>
<reference evidence="2" key="1">
    <citation type="journal article" date="2014" name="Int. J. Syst. Evol. Microbiol.">
        <title>Complete genome sequence of Corynebacterium casei LMG S-19264T (=DSM 44701T), isolated from a smear-ripened cheese.</title>
        <authorList>
            <consortium name="US DOE Joint Genome Institute (JGI-PGF)"/>
            <person name="Walter F."/>
            <person name="Albersmeier A."/>
            <person name="Kalinowski J."/>
            <person name="Ruckert C."/>
        </authorList>
    </citation>
    <scope>NUCLEOTIDE SEQUENCE</scope>
    <source>
        <strain evidence="2">CGMCC 1.15760</strain>
    </source>
</reference>
<organism evidence="2 3">
    <name type="scientific">Lysinibacillus alkalisoli</name>
    <dbReference type="NCBI Taxonomy" id="1911548"/>
    <lineage>
        <taxon>Bacteria</taxon>
        <taxon>Bacillati</taxon>
        <taxon>Bacillota</taxon>
        <taxon>Bacilli</taxon>
        <taxon>Bacillales</taxon>
        <taxon>Bacillaceae</taxon>
        <taxon>Lysinibacillus</taxon>
    </lineage>
</organism>
<feature type="transmembrane region" description="Helical" evidence="1">
    <location>
        <begin position="15"/>
        <end position="35"/>
    </location>
</feature>
<dbReference type="RefSeq" id="WP_188613711.1">
    <property type="nucleotide sequence ID" value="NZ_BMJT01000002.1"/>
</dbReference>
<evidence type="ECO:0000313" key="3">
    <source>
        <dbReference type="Proteomes" id="UP000616608"/>
    </source>
</evidence>
<proteinExistence type="predicted"/>
<keyword evidence="1" id="KW-1133">Transmembrane helix</keyword>
<keyword evidence="1" id="KW-0472">Membrane</keyword>
<sequence length="173" mass="19816">MKSFIKSTLDIVKNLIYLVVITVFSVIVVFMFSLADFSEETTVEEVKEMNTDFRISTLLQEGIDKQQEGLARYHLQSFKTGKAAIFVKEKLNEIFLFARDEGMIASNPTDVFEKSLKNEIFTINFAELEITQTTVKYEGKPLNVYNVPLLIGKVHIITEQQAQTEHIKMITII</sequence>
<dbReference type="AlphaFoldDB" id="A0A917LEM9"/>
<protein>
    <submittedName>
        <fullName evidence="2">Uncharacterized protein</fullName>
    </submittedName>
</protein>
<evidence type="ECO:0000313" key="2">
    <source>
        <dbReference type="EMBL" id="GGG15972.1"/>
    </source>
</evidence>
<name>A0A917LEM9_9BACI</name>
<accession>A0A917LEM9</accession>
<gene>
    <name evidence="2" type="ORF">GCM10007425_07850</name>
</gene>
<evidence type="ECO:0000256" key="1">
    <source>
        <dbReference type="SAM" id="Phobius"/>
    </source>
</evidence>
<dbReference type="EMBL" id="BMJT01000002">
    <property type="protein sequence ID" value="GGG15972.1"/>
    <property type="molecule type" value="Genomic_DNA"/>
</dbReference>
<keyword evidence="3" id="KW-1185">Reference proteome</keyword>
<comment type="caution">
    <text evidence="2">The sequence shown here is derived from an EMBL/GenBank/DDBJ whole genome shotgun (WGS) entry which is preliminary data.</text>
</comment>
<reference evidence="2" key="2">
    <citation type="submission" date="2020-09" db="EMBL/GenBank/DDBJ databases">
        <authorList>
            <person name="Sun Q."/>
            <person name="Zhou Y."/>
        </authorList>
    </citation>
    <scope>NUCLEOTIDE SEQUENCE</scope>
    <source>
        <strain evidence="2">CGMCC 1.15760</strain>
    </source>
</reference>
<keyword evidence="1" id="KW-0812">Transmembrane</keyword>